<dbReference type="AlphaFoldDB" id="A0A517XM95"/>
<gene>
    <name evidence="2" type="ORF">ETAA1_05300</name>
</gene>
<sequence length="423" mass="44730">MVRVVGAAVALLAVAAQPGDRPAGTATSAAATFSALAPGTAGFKVLPEGAALRAGDLLVALPGAVASSANGAVALRSFADYDGRSPLPILETAFSLAEAKDADLDVTLDRGRLDLTNTKPAGPATARVRFWDQTWTVTLDAPGTRVAFELSARWPAGSRFKAADPAAAPQAGPVAHLLCLVLKGDPTVKVGGTTVGLAAPPGPALIEWDSVEGVRARPQRLEKLPDWADPDAGLSADGKKLAAAVEKFRAARATDASGAFRTFLDSKEAVEQRVALVTAGATDELDLLSRELAEAKTQEEWDFGITVVRHWLGRGPGQDQKFYTRLTRAYTPAQARIVMQLLMGFSADDLQQPETYEVLIDYLTDDVPAVRHLAAWHLVRAVPGGRAIGFKPGGTKAECEAAAREWRRRVPPGQLPTPEEKKK</sequence>
<evidence type="ECO:0000256" key="1">
    <source>
        <dbReference type="SAM" id="MobiDB-lite"/>
    </source>
</evidence>
<dbReference type="KEGG" id="uli:ETAA1_05300"/>
<keyword evidence="3" id="KW-1185">Reference proteome</keyword>
<accession>A0A517XM95</accession>
<dbReference type="RefSeq" id="WP_145234055.1">
    <property type="nucleotide sequence ID" value="NZ_CP036273.1"/>
</dbReference>
<evidence type="ECO:0000313" key="2">
    <source>
        <dbReference type="EMBL" id="QDU18637.1"/>
    </source>
</evidence>
<feature type="region of interest" description="Disordered" evidence="1">
    <location>
        <begin position="403"/>
        <end position="423"/>
    </location>
</feature>
<dbReference type="Proteomes" id="UP000319576">
    <property type="component" value="Chromosome"/>
</dbReference>
<reference evidence="2 3" key="1">
    <citation type="submission" date="2019-02" db="EMBL/GenBank/DDBJ databases">
        <title>Deep-cultivation of Planctomycetes and their phenomic and genomic characterization uncovers novel biology.</title>
        <authorList>
            <person name="Wiegand S."/>
            <person name="Jogler M."/>
            <person name="Boedeker C."/>
            <person name="Pinto D."/>
            <person name="Vollmers J."/>
            <person name="Rivas-Marin E."/>
            <person name="Kohn T."/>
            <person name="Peeters S.H."/>
            <person name="Heuer A."/>
            <person name="Rast P."/>
            <person name="Oberbeckmann S."/>
            <person name="Bunk B."/>
            <person name="Jeske O."/>
            <person name="Meyerdierks A."/>
            <person name="Storesund J.E."/>
            <person name="Kallscheuer N."/>
            <person name="Luecker S."/>
            <person name="Lage O.M."/>
            <person name="Pohl T."/>
            <person name="Merkel B.J."/>
            <person name="Hornburger P."/>
            <person name="Mueller R.-W."/>
            <person name="Bruemmer F."/>
            <person name="Labrenz M."/>
            <person name="Spormann A.M."/>
            <person name="Op den Camp H."/>
            <person name="Overmann J."/>
            <person name="Amann R."/>
            <person name="Jetten M.S.M."/>
            <person name="Mascher T."/>
            <person name="Medema M.H."/>
            <person name="Devos D.P."/>
            <person name="Kaster A.-K."/>
            <person name="Ovreas L."/>
            <person name="Rohde M."/>
            <person name="Galperin M.Y."/>
            <person name="Jogler C."/>
        </authorList>
    </citation>
    <scope>NUCLEOTIDE SEQUENCE [LARGE SCALE GENOMIC DNA]</scope>
    <source>
        <strain evidence="2 3">ETA_A1</strain>
    </source>
</reference>
<protein>
    <submittedName>
        <fullName evidence="2">Uncharacterized protein</fullName>
    </submittedName>
</protein>
<name>A0A517XM95_9BACT</name>
<proteinExistence type="predicted"/>
<organism evidence="2 3">
    <name type="scientific">Urbifossiella limnaea</name>
    <dbReference type="NCBI Taxonomy" id="2528023"/>
    <lineage>
        <taxon>Bacteria</taxon>
        <taxon>Pseudomonadati</taxon>
        <taxon>Planctomycetota</taxon>
        <taxon>Planctomycetia</taxon>
        <taxon>Gemmatales</taxon>
        <taxon>Gemmataceae</taxon>
        <taxon>Urbifossiella</taxon>
    </lineage>
</organism>
<evidence type="ECO:0000313" key="3">
    <source>
        <dbReference type="Proteomes" id="UP000319576"/>
    </source>
</evidence>
<dbReference type="EMBL" id="CP036273">
    <property type="protein sequence ID" value="QDU18637.1"/>
    <property type="molecule type" value="Genomic_DNA"/>
</dbReference>